<feature type="transmembrane region" description="Helical" evidence="6">
    <location>
        <begin position="53"/>
        <end position="72"/>
    </location>
</feature>
<dbReference type="InterPro" id="IPR039667">
    <property type="entry name" value="Dolichyldiphosphatase_PAP2"/>
</dbReference>
<dbReference type="CDD" id="cd03382">
    <property type="entry name" value="PAP2_dolichyldiphosphatase"/>
    <property type="match status" value="1"/>
</dbReference>
<protein>
    <recommendedName>
        <fullName evidence="6">Dolichyldiphosphatase</fullName>
        <ecNumber evidence="6">3.6.1.43</ecNumber>
    </recommendedName>
</protein>
<dbReference type="SMART" id="SM00014">
    <property type="entry name" value="acidPPc"/>
    <property type="match status" value="1"/>
</dbReference>
<sequence length="222" mass="25618">MELPQETVLASLSLTHVQFDSQDNVAYAFAYITLAPLAILVFYASIIVSRRELAGIFMLLGQLLNEGLNAILKEYLKIARPHGDGYGMPSSHAQFVWYFASYGILYLYSNIRLEYDIWKKLAALLMLIMAAVVSYTRIYLGYHTEMQVAVGATIGILFGMLWYISVERGLRRAGYVEYILDHPLAKRLYLRDMRCIDNVAKWEYLQWERTRLQSNGEHIKEK</sequence>
<dbReference type="InterPro" id="IPR000326">
    <property type="entry name" value="PAP2/HPO"/>
</dbReference>
<dbReference type="InterPro" id="IPR036938">
    <property type="entry name" value="PAP2/HPO_sf"/>
</dbReference>
<dbReference type="UniPathway" id="UPA00378"/>
<feature type="transmembrane region" description="Helical" evidence="6">
    <location>
        <begin position="25"/>
        <end position="46"/>
    </location>
</feature>
<dbReference type="Gene3D" id="1.20.144.10">
    <property type="entry name" value="Phosphatidic acid phosphatase type 2/haloperoxidase"/>
    <property type="match status" value="1"/>
</dbReference>
<evidence type="ECO:0000313" key="8">
    <source>
        <dbReference type="EMBL" id="KAF7727106.1"/>
    </source>
</evidence>
<dbReference type="OrthoDB" id="302705at2759"/>
<comment type="subcellular location">
    <subcellularLocation>
        <location evidence="6">Endoplasmic reticulum membrane</location>
        <topology evidence="6">Multi-pass membrane protein</topology>
    </subcellularLocation>
    <subcellularLocation>
        <location evidence="1">Membrane</location>
        <topology evidence="1">Multi-pass membrane protein</topology>
    </subcellularLocation>
</comment>
<dbReference type="Pfam" id="PF01569">
    <property type="entry name" value="PAP2"/>
    <property type="match status" value="1"/>
</dbReference>
<evidence type="ECO:0000313" key="9">
    <source>
        <dbReference type="Proteomes" id="UP000605846"/>
    </source>
</evidence>
<comment type="function">
    <text evidence="6">Required for efficient N-glycosylation. Necessary for maintaining optimal levels of dolichol-linked oligosaccharides. Hydrolyzes dolichyl pyrophosphate at a very high rate and dolichyl monophosphate at a much lower rate. Does not act on phosphatidate.</text>
</comment>
<comment type="similarity">
    <text evidence="6">Belongs to the dolichyldiphosphatase family.</text>
</comment>
<dbReference type="AlphaFoldDB" id="A0A8H7BTF0"/>
<reference evidence="8" key="1">
    <citation type="submission" date="2020-01" db="EMBL/GenBank/DDBJ databases">
        <title>Genome Sequencing of Three Apophysomyces-Like Fungal Strains Confirms a Novel Fungal Genus in the Mucoromycota with divergent Burkholderia-like Endosymbiotic Bacteria.</title>
        <authorList>
            <person name="Stajich J.E."/>
            <person name="Macias A.M."/>
            <person name="Carter-House D."/>
            <person name="Lovett B."/>
            <person name="Kasson L.R."/>
            <person name="Berry K."/>
            <person name="Grigoriev I."/>
            <person name="Chang Y."/>
            <person name="Spatafora J."/>
            <person name="Kasson M.T."/>
        </authorList>
    </citation>
    <scope>NUCLEOTIDE SEQUENCE</scope>
    <source>
        <strain evidence="8">NRRL A-21654</strain>
    </source>
</reference>
<comment type="pathway">
    <text evidence="6">Protein modification; protein glycosylation.</text>
</comment>
<evidence type="ECO:0000256" key="2">
    <source>
        <dbReference type="ARBA" id="ARBA00022692"/>
    </source>
</evidence>
<name>A0A8H7BTF0_9FUNG</name>
<dbReference type="PANTHER" id="PTHR11247">
    <property type="entry name" value="PALMITOYL-PROTEIN THIOESTERASE/DOLICHYLDIPHOSPHATASE 1"/>
    <property type="match status" value="1"/>
</dbReference>
<feature type="transmembrane region" description="Helical" evidence="6">
    <location>
        <begin position="121"/>
        <end position="140"/>
    </location>
</feature>
<evidence type="ECO:0000256" key="3">
    <source>
        <dbReference type="ARBA" id="ARBA00022801"/>
    </source>
</evidence>
<accession>A0A8H7BTF0</accession>
<dbReference type="GO" id="GO:0005789">
    <property type="term" value="C:endoplasmic reticulum membrane"/>
    <property type="evidence" value="ECO:0007669"/>
    <property type="project" value="UniProtKB-SubCell"/>
</dbReference>
<feature type="domain" description="Phosphatidic acid phosphatase type 2/haloperoxidase" evidence="7">
    <location>
        <begin position="55"/>
        <end position="163"/>
    </location>
</feature>
<evidence type="ECO:0000256" key="1">
    <source>
        <dbReference type="ARBA" id="ARBA00004141"/>
    </source>
</evidence>
<dbReference type="SUPFAM" id="SSF48317">
    <property type="entry name" value="Acid phosphatase/Vanadium-dependent haloperoxidase"/>
    <property type="match status" value="1"/>
</dbReference>
<keyword evidence="5 6" id="KW-0472">Membrane</keyword>
<organism evidence="8 9">
    <name type="scientific">Apophysomyces ossiformis</name>
    <dbReference type="NCBI Taxonomy" id="679940"/>
    <lineage>
        <taxon>Eukaryota</taxon>
        <taxon>Fungi</taxon>
        <taxon>Fungi incertae sedis</taxon>
        <taxon>Mucoromycota</taxon>
        <taxon>Mucoromycotina</taxon>
        <taxon>Mucoromycetes</taxon>
        <taxon>Mucorales</taxon>
        <taxon>Mucorineae</taxon>
        <taxon>Mucoraceae</taxon>
        <taxon>Apophysomyces</taxon>
    </lineage>
</organism>
<evidence type="ECO:0000256" key="4">
    <source>
        <dbReference type="ARBA" id="ARBA00022989"/>
    </source>
</evidence>
<comment type="caution">
    <text evidence="8">The sequence shown here is derived from an EMBL/GenBank/DDBJ whole genome shotgun (WGS) entry which is preliminary data.</text>
</comment>
<dbReference type="PANTHER" id="PTHR11247:SF1">
    <property type="entry name" value="DOLICHYLDIPHOSPHATASE 1"/>
    <property type="match status" value="1"/>
</dbReference>
<feature type="transmembrane region" description="Helical" evidence="6">
    <location>
        <begin position="146"/>
        <end position="164"/>
    </location>
</feature>
<keyword evidence="9" id="KW-1185">Reference proteome</keyword>
<keyword evidence="3 6" id="KW-0378">Hydrolase</keyword>
<dbReference type="Proteomes" id="UP000605846">
    <property type="component" value="Unassembled WGS sequence"/>
</dbReference>
<keyword evidence="4 6" id="KW-1133">Transmembrane helix</keyword>
<dbReference type="GO" id="GO:0047874">
    <property type="term" value="F:dolichyldiphosphatase activity"/>
    <property type="evidence" value="ECO:0007669"/>
    <property type="project" value="UniProtKB-UniRule"/>
</dbReference>
<evidence type="ECO:0000256" key="6">
    <source>
        <dbReference type="RuleBase" id="RU367078"/>
    </source>
</evidence>
<dbReference type="GO" id="GO:0008610">
    <property type="term" value="P:lipid biosynthetic process"/>
    <property type="evidence" value="ECO:0007669"/>
    <property type="project" value="TreeGrafter"/>
</dbReference>
<dbReference type="EMBL" id="JABAYA010000065">
    <property type="protein sequence ID" value="KAF7727106.1"/>
    <property type="molecule type" value="Genomic_DNA"/>
</dbReference>
<evidence type="ECO:0000259" key="7">
    <source>
        <dbReference type="SMART" id="SM00014"/>
    </source>
</evidence>
<keyword evidence="6" id="KW-0256">Endoplasmic reticulum</keyword>
<dbReference type="GO" id="GO:0006487">
    <property type="term" value="P:protein N-linked glycosylation"/>
    <property type="evidence" value="ECO:0007669"/>
    <property type="project" value="UniProtKB-UniRule"/>
</dbReference>
<evidence type="ECO:0000256" key="5">
    <source>
        <dbReference type="ARBA" id="ARBA00023136"/>
    </source>
</evidence>
<dbReference type="EC" id="3.6.1.43" evidence="6"/>
<proteinExistence type="inferred from homology"/>
<gene>
    <name evidence="8" type="ORF">EC973_008069</name>
</gene>
<comment type="catalytic activity">
    <reaction evidence="6">
        <text>a di-trans,poly-cis-dolichyl diphosphate + H2O = a di-trans,poly-cis-dolichyl phosphate + phosphate + H(+)</text>
        <dbReference type="Rhea" id="RHEA:14385"/>
        <dbReference type="Rhea" id="RHEA-COMP:19498"/>
        <dbReference type="Rhea" id="RHEA-COMP:19506"/>
        <dbReference type="ChEBI" id="CHEBI:15377"/>
        <dbReference type="ChEBI" id="CHEBI:15378"/>
        <dbReference type="ChEBI" id="CHEBI:43474"/>
        <dbReference type="ChEBI" id="CHEBI:57497"/>
        <dbReference type="ChEBI" id="CHEBI:57683"/>
        <dbReference type="EC" id="3.6.1.43"/>
    </reaction>
</comment>
<keyword evidence="2 6" id="KW-0812">Transmembrane</keyword>
<feature type="transmembrane region" description="Helical" evidence="6">
    <location>
        <begin position="92"/>
        <end position="109"/>
    </location>
</feature>